<proteinExistence type="predicted"/>
<accession>A0A4Y2CRH8</accession>
<dbReference type="EMBL" id="BGPR01000236">
    <property type="protein sequence ID" value="GBM06983.1"/>
    <property type="molecule type" value="Genomic_DNA"/>
</dbReference>
<sequence length="133" mass="14869">MRYGGFGNQMALMAVLEVEKKPGASPISRDKTCPGTKLIGLFVFGEYRGEVGNNSNIRTSLPLSCPLVLDKVMKFAEERCQAEKKRGYYPETDLCLGFRWRGLCGNYKIGQPFLPDIVSSALQSSTHEFSFEF</sequence>
<organism evidence="1 2">
    <name type="scientific">Araneus ventricosus</name>
    <name type="common">Orbweaver spider</name>
    <name type="synonym">Epeira ventricosa</name>
    <dbReference type="NCBI Taxonomy" id="182803"/>
    <lineage>
        <taxon>Eukaryota</taxon>
        <taxon>Metazoa</taxon>
        <taxon>Ecdysozoa</taxon>
        <taxon>Arthropoda</taxon>
        <taxon>Chelicerata</taxon>
        <taxon>Arachnida</taxon>
        <taxon>Araneae</taxon>
        <taxon>Araneomorphae</taxon>
        <taxon>Entelegynae</taxon>
        <taxon>Araneoidea</taxon>
        <taxon>Araneidae</taxon>
        <taxon>Araneus</taxon>
    </lineage>
</organism>
<protein>
    <submittedName>
        <fullName evidence="1">Uncharacterized protein</fullName>
    </submittedName>
</protein>
<comment type="caution">
    <text evidence="1">The sequence shown here is derived from an EMBL/GenBank/DDBJ whole genome shotgun (WGS) entry which is preliminary data.</text>
</comment>
<keyword evidence="2" id="KW-1185">Reference proteome</keyword>
<dbReference type="Proteomes" id="UP000499080">
    <property type="component" value="Unassembled WGS sequence"/>
</dbReference>
<reference evidence="1 2" key="1">
    <citation type="journal article" date="2019" name="Sci. Rep.">
        <title>Orb-weaving spider Araneus ventricosus genome elucidates the spidroin gene catalogue.</title>
        <authorList>
            <person name="Kono N."/>
            <person name="Nakamura H."/>
            <person name="Ohtoshi R."/>
            <person name="Moran D.A.P."/>
            <person name="Shinohara A."/>
            <person name="Yoshida Y."/>
            <person name="Fujiwara M."/>
            <person name="Mori M."/>
            <person name="Tomita M."/>
            <person name="Arakawa K."/>
        </authorList>
    </citation>
    <scope>NUCLEOTIDE SEQUENCE [LARGE SCALE GENOMIC DNA]</scope>
</reference>
<evidence type="ECO:0000313" key="1">
    <source>
        <dbReference type="EMBL" id="GBM06983.1"/>
    </source>
</evidence>
<dbReference type="AlphaFoldDB" id="A0A4Y2CRH8"/>
<name>A0A4Y2CRH8_ARAVE</name>
<gene>
    <name evidence="1" type="ORF">AVEN_239682_1</name>
</gene>
<evidence type="ECO:0000313" key="2">
    <source>
        <dbReference type="Proteomes" id="UP000499080"/>
    </source>
</evidence>